<sequence length="187" mass="20657">MRALESFSSLILHERLRVVGPVGLAAVAVGLLAIGVGCAGVLPQWQSVRELRATEAQASVQVGRVKRGELKIAAQPEQQALDSLRQQLPGQPQASELIERLYRLASAERISLARGEYALGIDPKTQLARYQIVLPVRGSYPQIRGFIKGLLKQLPTLVLEDLELQRKRIGDSELNARLRMTLYLSRS</sequence>
<dbReference type="RefSeq" id="WP_021785604.1">
    <property type="nucleotide sequence ID" value="NZ_CP047152.1"/>
</dbReference>
<evidence type="ECO:0000313" key="1">
    <source>
        <dbReference type="EMBL" id="POG13086.1"/>
    </source>
</evidence>
<dbReference type="AlphaFoldDB" id="A0A1X1AF15"/>
<reference evidence="1 2" key="2">
    <citation type="submission" date="2018-03" db="EMBL/GenBank/DDBJ databases">
        <title>Draft genome of Pseudomonas putida strain KH-18-2.</title>
        <authorList>
            <person name="Yoshizawa S."/>
            <person name="Khan N.H."/>
            <person name="Nishimura M."/>
            <person name="Chiura H.X."/>
            <person name="Ogura Y."/>
            <person name="Hayashi T."/>
            <person name="Kogure K."/>
        </authorList>
    </citation>
    <scope>NUCLEOTIDE SEQUENCE [LARGE SCALE GENOMIC DNA]</scope>
    <source>
        <strain evidence="1 2">KH-18-2</strain>
    </source>
</reference>
<evidence type="ECO:0000313" key="2">
    <source>
        <dbReference type="Proteomes" id="UP000237378"/>
    </source>
</evidence>
<gene>
    <name evidence="1" type="ORF">BGP82_01140</name>
</gene>
<dbReference type="InterPro" id="IPR014717">
    <property type="entry name" value="Transl_elong_EF1B/ribsomal_bS6"/>
</dbReference>
<organism evidence="1 2">
    <name type="scientific">Pseudomonas putida</name>
    <name type="common">Arthrobacter siderocapsulatus</name>
    <dbReference type="NCBI Taxonomy" id="303"/>
    <lineage>
        <taxon>Bacteria</taxon>
        <taxon>Pseudomonadati</taxon>
        <taxon>Pseudomonadota</taxon>
        <taxon>Gammaproteobacteria</taxon>
        <taxon>Pseudomonadales</taxon>
        <taxon>Pseudomonadaceae</taxon>
        <taxon>Pseudomonas</taxon>
    </lineage>
</organism>
<protein>
    <submittedName>
        <fullName evidence="1">Pilus assembly protein PilO</fullName>
    </submittedName>
</protein>
<dbReference type="EMBL" id="MING01000019">
    <property type="protein sequence ID" value="POG13086.1"/>
    <property type="molecule type" value="Genomic_DNA"/>
</dbReference>
<dbReference type="InterPro" id="IPR034756">
    <property type="entry name" value="T2SSM_b"/>
</dbReference>
<comment type="caution">
    <text evidence="1">The sequence shown here is derived from an EMBL/GenBank/DDBJ whole genome shotgun (WGS) entry which is preliminary data.</text>
</comment>
<accession>A0A1X1AF15</accession>
<dbReference type="Pfam" id="PF10741">
    <property type="entry name" value="T2SSM_b"/>
    <property type="match status" value="1"/>
</dbReference>
<dbReference type="Gene3D" id="3.30.70.60">
    <property type="match status" value="1"/>
</dbReference>
<proteinExistence type="predicted"/>
<dbReference type="Proteomes" id="UP000237378">
    <property type="component" value="Unassembled WGS sequence"/>
</dbReference>
<name>A0A1X1AF15_PSEPU</name>
<reference evidence="1 2" key="1">
    <citation type="submission" date="2016-08" db="EMBL/GenBank/DDBJ databases">
        <authorList>
            <person name="Seilhamer J.J."/>
        </authorList>
    </citation>
    <scope>NUCLEOTIDE SEQUENCE [LARGE SCALE GENOMIC DNA]</scope>
    <source>
        <strain evidence="1 2">KH-18-2</strain>
    </source>
</reference>